<reference evidence="2 3" key="1">
    <citation type="submission" date="2018-06" db="EMBL/GenBank/DDBJ databases">
        <title>Genomic Encyclopedia of Type Strains, Phase IV (KMG-IV): sequencing the most valuable type-strain genomes for metagenomic binning, comparative biology and taxonomic classification.</title>
        <authorList>
            <person name="Goeker M."/>
        </authorList>
    </citation>
    <scope>NUCLEOTIDE SEQUENCE [LARGE SCALE GENOMIC DNA]</scope>
    <source>
        <strain evidence="2 3">DSM 25532</strain>
    </source>
</reference>
<dbReference type="EMBL" id="QNRR01000014">
    <property type="protein sequence ID" value="RBP37336.1"/>
    <property type="molecule type" value="Genomic_DNA"/>
</dbReference>
<feature type="compositionally biased region" description="Polar residues" evidence="1">
    <location>
        <begin position="23"/>
        <end position="33"/>
    </location>
</feature>
<gene>
    <name evidence="2" type="ORF">DES53_11474</name>
</gene>
<organism evidence="2 3">
    <name type="scientific">Roseimicrobium gellanilyticum</name>
    <dbReference type="NCBI Taxonomy" id="748857"/>
    <lineage>
        <taxon>Bacteria</taxon>
        <taxon>Pseudomonadati</taxon>
        <taxon>Verrucomicrobiota</taxon>
        <taxon>Verrucomicrobiia</taxon>
        <taxon>Verrucomicrobiales</taxon>
        <taxon>Verrucomicrobiaceae</taxon>
        <taxon>Roseimicrobium</taxon>
    </lineage>
</organism>
<dbReference type="Proteomes" id="UP000253426">
    <property type="component" value="Unassembled WGS sequence"/>
</dbReference>
<keyword evidence="3" id="KW-1185">Reference proteome</keyword>
<feature type="region of interest" description="Disordered" evidence="1">
    <location>
        <begin position="14"/>
        <end position="33"/>
    </location>
</feature>
<proteinExistence type="predicted"/>
<evidence type="ECO:0000256" key="1">
    <source>
        <dbReference type="SAM" id="MobiDB-lite"/>
    </source>
</evidence>
<sequence length="53" mass="6096">MRKGRLWVAAHPQDLMPPDPRFSTDSTTNQPISACNKQPLMPLYIFEHMTNIV</sequence>
<accession>A0A366H6M5</accession>
<evidence type="ECO:0000313" key="2">
    <source>
        <dbReference type="EMBL" id="RBP37336.1"/>
    </source>
</evidence>
<dbReference type="AlphaFoldDB" id="A0A366H6M5"/>
<evidence type="ECO:0000313" key="3">
    <source>
        <dbReference type="Proteomes" id="UP000253426"/>
    </source>
</evidence>
<protein>
    <submittedName>
        <fullName evidence="2">Uncharacterized protein</fullName>
    </submittedName>
</protein>
<comment type="caution">
    <text evidence="2">The sequence shown here is derived from an EMBL/GenBank/DDBJ whole genome shotgun (WGS) entry which is preliminary data.</text>
</comment>
<name>A0A366H6M5_9BACT</name>